<dbReference type="SUPFAM" id="SSF55464">
    <property type="entry name" value="Origin of replication-binding domain, RBD-like"/>
    <property type="match status" value="1"/>
</dbReference>
<dbReference type="InterPro" id="IPR014862">
    <property type="entry name" value="TrwC"/>
</dbReference>
<dbReference type="Pfam" id="PF08751">
    <property type="entry name" value="TrwC"/>
    <property type="match status" value="1"/>
</dbReference>
<organism evidence="2 3">
    <name type="scientific">Solihabitans fulvus</name>
    <dbReference type="NCBI Taxonomy" id="1892852"/>
    <lineage>
        <taxon>Bacteria</taxon>
        <taxon>Bacillati</taxon>
        <taxon>Actinomycetota</taxon>
        <taxon>Actinomycetes</taxon>
        <taxon>Pseudonocardiales</taxon>
        <taxon>Pseudonocardiaceae</taxon>
        <taxon>Solihabitans</taxon>
    </lineage>
</organism>
<accession>A0A5B2XCY1</accession>
<evidence type="ECO:0000259" key="1">
    <source>
        <dbReference type="Pfam" id="PF08751"/>
    </source>
</evidence>
<comment type="caution">
    <text evidence="2">The sequence shown here is derived from an EMBL/GenBank/DDBJ whole genome shotgun (WGS) entry which is preliminary data.</text>
</comment>
<evidence type="ECO:0000313" key="2">
    <source>
        <dbReference type="EMBL" id="KAA2261517.1"/>
    </source>
</evidence>
<dbReference type="AlphaFoldDB" id="A0A5B2XCY1"/>
<reference evidence="2 3" key="1">
    <citation type="submission" date="2019-09" db="EMBL/GenBank/DDBJ databases">
        <title>Goodfellowia gen. nov., a new genus of the Pseudonocardineae related to Actinoalloteichus, containing Goodfellowia coeruleoviolacea gen. nov., comb. nov. gen. nov., comb. nov.</title>
        <authorList>
            <person name="Labeda D."/>
        </authorList>
    </citation>
    <scope>NUCLEOTIDE SEQUENCE [LARGE SCALE GENOMIC DNA]</scope>
    <source>
        <strain evidence="2 3">AN110305</strain>
    </source>
</reference>
<keyword evidence="3" id="KW-1185">Reference proteome</keyword>
<dbReference type="RefSeq" id="WP_149850594.1">
    <property type="nucleotide sequence ID" value="NZ_VUOB01000028.1"/>
</dbReference>
<dbReference type="EMBL" id="VUOB01000028">
    <property type="protein sequence ID" value="KAA2261517.1"/>
    <property type="molecule type" value="Genomic_DNA"/>
</dbReference>
<evidence type="ECO:0000313" key="3">
    <source>
        <dbReference type="Proteomes" id="UP000323454"/>
    </source>
</evidence>
<sequence length="206" mass="22324">MPFLRRKLKRVAHNALPGSVTPTVQDALTVPSGIRDITFAAPKSVSVLMALLSPEDYGPGAVFTGHEAALADTLSWLDKEAAFARSGPAFLDCRGLNTTVVLHFASVSQQPHIHAHVLVEPSVTGMDGRTYPVDWGTLDQALAAASSLYLAALRHNLVESLGVTWTRDHHESEWQIVGILDTLLAVWPDTTCAFPSIPQTLVVRQR</sequence>
<protein>
    <submittedName>
        <fullName evidence="2">Relaxase domain-containing protein</fullName>
    </submittedName>
</protein>
<reference evidence="2 3" key="2">
    <citation type="submission" date="2019-09" db="EMBL/GenBank/DDBJ databases">
        <authorList>
            <person name="Jin C."/>
        </authorList>
    </citation>
    <scope>NUCLEOTIDE SEQUENCE [LARGE SCALE GENOMIC DNA]</scope>
    <source>
        <strain evidence="2 3">AN110305</strain>
    </source>
</reference>
<feature type="domain" description="TrwC relaxase" evidence="1">
    <location>
        <begin position="36"/>
        <end position="185"/>
    </location>
</feature>
<dbReference type="Proteomes" id="UP000323454">
    <property type="component" value="Unassembled WGS sequence"/>
</dbReference>
<dbReference type="OrthoDB" id="4524286at2"/>
<proteinExistence type="predicted"/>
<name>A0A5B2XCY1_9PSEU</name>
<gene>
    <name evidence="2" type="ORF">F0L68_17240</name>
</gene>